<dbReference type="InterPro" id="IPR051916">
    <property type="entry name" value="GPI-anchor_lipid_remodeler"/>
</dbReference>
<dbReference type="Gene3D" id="3.60.10.10">
    <property type="entry name" value="Endonuclease/exonuclease/phosphatase"/>
    <property type="match status" value="1"/>
</dbReference>
<dbReference type="Pfam" id="PF03372">
    <property type="entry name" value="Exo_endo_phos"/>
    <property type="match status" value="1"/>
</dbReference>
<sequence>MKKGRQRLRVVTYNIHKCIGFDRLRRPQRVAEVLKQIDADVIGLQEVLSVRGHRAQMDQAKYIADALGMEYRMGITRALRGGVYGNVLLSRLPFLSDRTFDLSHPGREERGCLQVDVAGPGDLVLHIYNAHLGTAYRERQRQACNMMRELILDLEEQNGARILLGDFNDWTRGFPTQLFSAHFTGEDIRWKLDSKRTYPGLLPFLHLDHIYYDQDLILEEVRLHKSRKALITSDHLPLVADFRLQPLEETSEGKGSHVSPAM</sequence>
<dbReference type="PANTHER" id="PTHR14859:SF1">
    <property type="entry name" value="PGAP2-INTERACTING PROTEIN"/>
    <property type="match status" value="1"/>
</dbReference>
<protein>
    <recommendedName>
        <fullName evidence="1">Endonuclease/exonuclease/phosphatase domain-containing protein</fullName>
    </recommendedName>
</protein>
<gene>
    <name evidence="2" type="ORF">GXY80_08325</name>
</gene>
<dbReference type="InterPro" id="IPR036691">
    <property type="entry name" value="Endo/exonu/phosph_ase_sf"/>
</dbReference>
<dbReference type="GO" id="GO:0006506">
    <property type="term" value="P:GPI anchor biosynthetic process"/>
    <property type="evidence" value="ECO:0007669"/>
    <property type="project" value="TreeGrafter"/>
</dbReference>
<dbReference type="Proteomes" id="UP000777265">
    <property type="component" value="Unassembled WGS sequence"/>
</dbReference>
<evidence type="ECO:0000313" key="3">
    <source>
        <dbReference type="Proteomes" id="UP000777265"/>
    </source>
</evidence>
<dbReference type="PANTHER" id="PTHR14859">
    <property type="entry name" value="CALCOFLUOR WHITE HYPERSENSITIVE PROTEIN PRECURSOR"/>
    <property type="match status" value="1"/>
</dbReference>
<proteinExistence type="predicted"/>
<dbReference type="InterPro" id="IPR005135">
    <property type="entry name" value="Endo/exonuclease/phosphatase"/>
</dbReference>
<dbReference type="GO" id="GO:0003824">
    <property type="term" value="F:catalytic activity"/>
    <property type="evidence" value="ECO:0007669"/>
    <property type="project" value="InterPro"/>
</dbReference>
<name>A0A351TZI4_9BACT</name>
<accession>A0A351TZI4</accession>
<dbReference type="SUPFAM" id="SSF56219">
    <property type="entry name" value="DNase I-like"/>
    <property type="match status" value="1"/>
</dbReference>
<evidence type="ECO:0000313" key="2">
    <source>
        <dbReference type="EMBL" id="NLW35468.1"/>
    </source>
</evidence>
<comment type="caution">
    <text evidence="2">The sequence shown here is derived from an EMBL/GenBank/DDBJ whole genome shotgun (WGS) entry which is preliminary data.</text>
</comment>
<reference evidence="2" key="1">
    <citation type="journal article" date="2020" name="Biotechnol. Biofuels">
        <title>New insights from the biogas microbiome by comprehensive genome-resolved metagenomics of nearly 1600 species originating from multiple anaerobic digesters.</title>
        <authorList>
            <person name="Campanaro S."/>
            <person name="Treu L."/>
            <person name="Rodriguez-R L.M."/>
            <person name="Kovalovszki A."/>
            <person name="Ziels R.M."/>
            <person name="Maus I."/>
            <person name="Zhu X."/>
            <person name="Kougias P.G."/>
            <person name="Basile A."/>
            <person name="Luo G."/>
            <person name="Schluter A."/>
            <person name="Konstantinidis K.T."/>
            <person name="Angelidaki I."/>
        </authorList>
    </citation>
    <scope>NUCLEOTIDE SEQUENCE</scope>
    <source>
        <strain evidence="2">AS06rmzACSIP_7</strain>
    </source>
</reference>
<reference evidence="2" key="2">
    <citation type="submission" date="2020-01" db="EMBL/GenBank/DDBJ databases">
        <authorList>
            <person name="Campanaro S."/>
        </authorList>
    </citation>
    <scope>NUCLEOTIDE SEQUENCE</scope>
    <source>
        <strain evidence="2">AS06rmzACSIP_7</strain>
    </source>
</reference>
<dbReference type="EMBL" id="JAAYEE010000134">
    <property type="protein sequence ID" value="NLW35468.1"/>
    <property type="molecule type" value="Genomic_DNA"/>
</dbReference>
<dbReference type="STRING" id="909663.GCA_000512235_02216"/>
<dbReference type="AlphaFoldDB" id="A0A351TZI4"/>
<organism evidence="2 3">
    <name type="scientific">Syntrophorhabdus aromaticivorans</name>
    <dbReference type="NCBI Taxonomy" id="328301"/>
    <lineage>
        <taxon>Bacteria</taxon>
        <taxon>Pseudomonadati</taxon>
        <taxon>Thermodesulfobacteriota</taxon>
        <taxon>Syntrophorhabdia</taxon>
        <taxon>Syntrophorhabdales</taxon>
        <taxon>Syntrophorhabdaceae</taxon>
        <taxon>Syntrophorhabdus</taxon>
    </lineage>
</organism>
<feature type="domain" description="Endonuclease/exonuclease/phosphatase" evidence="1">
    <location>
        <begin position="11"/>
        <end position="235"/>
    </location>
</feature>
<dbReference type="GO" id="GO:0016020">
    <property type="term" value="C:membrane"/>
    <property type="evidence" value="ECO:0007669"/>
    <property type="project" value="GOC"/>
</dbReference>
<evidence type="ECO:0000259" key="1">
    <source>
        <dbReference type="Pfam" id="PF03372"/>
    </source>
</evidence>